<dbReference type="InterPro" id="IPR036938">
    <property type="entry name" value="PAP2/HPO_sf"/>
</dbReference>
<sequence>MMEDDAVSRFHLERGAMRRPPALTWIALAVLLGCAAEPIAAASATAPDSGGARPPSLVSARDLWLGLAAGAGIVATFNADPAIRDEALESRSAMRGLSSVAEHLGNPLYLGSALALTHLAAARVGRPDVEIAADRVAGAVLVAGLACEVLKVSIGRPRPEQAGGEHDRARPFSRYDSFPSGHATVAFAAAAALDHESKAAWVPWVAYPLAGLVGWSRVHDDRHWASDVVAGAALGTWVGLKAAAWEDRGHGRPIHVVLAPLDGALLAGLRLHF</sequence>
<proteinExistence type="predicted"/>
<evidence type="ECO:0000313" key="2">
    <source>
        <dbReference type="EMBL" id="TMQ64449.1"/>
    </source>
</evidence>
<name>A0A538TLD4_UNCEI</name>
<evidence type="ECO:0000313" key="3">
    <source>
        <dbReference type="Proteomes" id="UP000316609"/>
    </source>
</evidence>
<evidence type="ECO:0000259" key="1">
    <source>
        <dbReference type="SMART" id="SM00014"/>
    </source>
</evidence>
<dbReference type="Gene3D" id="1.20.144.10">
    <property type="entry name" value="Phosphatidic acid phosphatase type 2/haloperoxidase"/>
    <property type="match status" value="1"/>
</dbReference>
<dbReference type="SUPFAM" id="SSF48317">
    <property type="entry name" value="Acid phosphatase/Vanadium-dependent haloperoxidase"/>
    <property type="match status" value="1"/>
</dbReference>
<comment type="caution">
    <text evidence="2">The sequence shown here is derived from an EMBL/GenBank/DDBJ whole genome shotgun (WGS) entry which is preliminary data.</text>
</comment>
<gene>
    <name evidence="2" type="ORF">E6K78_09185</name>
</gene>
<reference evidence="2 3" key="1">
    <citation type="journal article" date="2019" name="Nat. Microbiol.">
        <title>Mediterranean grassland soil C-N compound turnover is dependent on rainfall and depth, and is mediated by genomically divergent microorganisms.</title>
        <authorList>
            <person name="Diamond S."/>
            <person name="Andeer P.F."/>
            <person name="Li Z."/>
            <person name="Crits-Christoph A."/>
            <person name="Burstein D."/>
            <person name="Anantharaman K."/>
            <person name="Lane K.R."/>
            <person name="Thomas B.C."/>
            <person name="Pan C."/>
            <person name="Northen T.R."/>
            <person name="Banfield J.F."/>
        </authorList>
    </citation>
    <scope>NUCLEOTIDE SEQUENCE [LARGE SCALE GENOMIC DNA]</scope>
    <source>
        <strain evidence="2">WS_8</strain>
    </source>
</reference>
<accession>A0A538TLD4</accession>
<dbReference type="AlphaFoldDB" id="A0A538TLD4"/>
<dbReference type="InterPro" id="IPR000326">
    <property type="entry name" value="PAP2/HPO"/>
</dbReference>
<dbReference type="SMART" id="SM00014">
    <property type="entry name" value="acidPPc"/>
    <property type="match status" value="1"/>
</dbReference>
<dbReference type="Proteomes" id="UP000316609">
    <property type="component" value="Unassembled WGS sequence"/>
</dbReference>
<dbReference type="PANTHER" id="PTHR14969:SF13">
    <property type="entry name" value="AT30094P"/>
    <property type="match status" value="1"/>
</dbReference>
<dbReference type="PANTHER" id="PTHR14969">
    <property type="entry name" value="SPHINGOSINE-1-PHOSPHATE PHOSPHOHYDROLASE"/>
    <property type="match status" value="1"/>
</dbReference>
<dbReference type="Pfam" id="PF01569">
    <property type="entry name" value="PAP2"/>
    <property type="match status" value="1"/>
</dbReference>
<feature type="domain" description="Phosphatidic acid phosphatase type 2/haloperoxidase" evidence="1">
    <location>
        <begin position="136"/>
        <end position="243"/>
    </location>
</feature>
<dbReference type="EMBL" id="VBOY01000086">
    <property type="protein sequence ID" value="TMQ64449.1"/>
    <property type="molecule type" value="Genomic_DNA"/>
</dbReference>
<organism evidence="2 3">
    <name type="scientific">Eiseniibacteriota bacterium</name>
    <dbReference type="NCBI Taxonomy" id="2212470"/>
    <lineage>
        <taxon>Bacteria</taxon>
        <taxon>Candidatus Eiseniibacteriota</taxon>
    </lineage>
</organism>
<protein>
    <submittedName>
        <fullName evidence="2">Phosphatase PAP2 family protein</fullName>
    </submittedName>
</protein>